<gene>
    <name evidence="1" type="ORF">MPRG_41350</name>
</gene>
<evidence type="ECO:0000313" key="1">
    <source>
        <dbReference type="EMBL" id="GFG80859.1"/>
    </source>
</evidence>
<name>A0ABQ1C9C5_9MYCO</name>
<sequence>MEHDCGIGVFDRLLQHLAVRLEDGDPWRFGLMQHPAHRLLDGSAVDRSLDPGEESELPLHIQLAGFVSQPDVELPRRQRKRPVIAFHPTSLASLRTITRNE</sequence>
<evidence type="ECO:0000313" key="2">
    <source>
        <dbReference type="Proteomes" id="UP000465240"/>
    </source>
</evidence>
<proteinExistence type="predicted"/>
<protein>
    <submittedName>
        <fullName evidence="1">Uncharacterized protein</fullName>
    </submittedName>
</protein>
<organism evidence="1 2">
    <name type="scientific">Mycobacterium paragordonae</name>
    <dbReference type="NCBI Taxonomy" id="1389713"/>
    <lineage>
        <taxon>Bacteria</taxon>
        <taxon>Bacillati</taxon>
        <taxon>Actinomycetota</taxon>
        <taxon>Actinomycetes</taxon>
        <taxon>Mycobacteriales</taxon>
        <taxon>Mycobacteriaceae</taxon>
        <taxon>Mycobacterium</taxon>
    </lineage>
</organism>
<reference evidence="1 2" key="1">
    <citation type="journal article" date="2019" name="Emerg. Microbes Infect.">
        <title>Comprehensive subspecies identification of 175 nontuberculous mycobacteria species based on 7547 genomic profiles.</title>
        <authorList>
            <person name="Matsumoto Y."/>
            <person name="Kinjo T."/>
            <person name="Motooka D."/>
            <person name="Nabeya D."/>
            <person name="Jung N."/>
            <person name="Uechi K."/>
            <person name="Horii T."/>
            <person name="Iida T."/>
            <person name="Fujita J."/>
            <person name="Nakamura S."/>
        </authorList>
    </citation>
    <scope>NUCLEOTIDE SEQUENCE [LARGE SCALE GENOMIC DNA]</scope>
    <source>
        <strain evidence="1 2">JCM 18565</strain>
    </source>
</reference>
<accession>A0ABQ1C9C5</accession>
<dbReference type="EMBL" id="BLKX01000001">
    <property type="protein sequence ID" value="GFG80859.1"/>
    <property type="molecule type" value="Genomic_DNA"/>
</dbReference>
<keyword evidence="2" id="KW-1185">Reference proteome</keyword>
<comment type="caution">
    <text evidence="1">The sequence shown here is derived from an EMBL/GenBank/DDBJ whole genome shotgun (WGS) entry which is preliminary data.</text>
</comment>
<dbReference type="Proteomes" id="UP000465240">
    <property type="component" value="Unassembled WGS sequence"/>
</dbReference>